<dbReference type="GO" id="GO:0004519">
    <property type="term" value="F:endonuclease activity"/>
    <property type="evidence" value="ECO:0007669"/>
    <property type="project" value="InterPro"/>
</dbReference>
<reference evidence="3" key="1">
    <citation type="submission" date="2019-08" db="EMBL/GenBank/DDBJ databases">
        <title>The mitochondrial genome sequence of Ganoderma sp. strain Zizhi S2, merged Ganoderma duropora and G. sinense into a new complex species.</title>
        <authorList>
            <person name="Chen T.-Q."/>
            <person name="Xu X.-L."/>
        </authorList>
    </citation>
    <scope>NUCLEOTIDE SEQUENCE</scope>
    <source>
        <strain evidence="3">Zizhi S2</strain>
    </source>
</reference>
<name>A0A8A5RI40_9APHY</name>
<evidence type="ECO:0000259" key="2">
    <source>
        <dbReference type="Pfam" id="PF03161"/>
    </source>
</evidence>
<evidence type="ECO:0000313" key="3">
    <source>
        <dbReference type="EMBL" id="QTG38677.1"/>
    </source>
</evidence>
<dbReference type="Gene3D" id="3.10.28.10">
    <property type="entry name" value="Homing endonucleases"/>
    <property type="match status" value="2"/>
</dbReference>
<geneLocation type="mitochondrion" evidence="3"/>
<dbReference type="SUPFAM" id="SSF55608">
    <property type="entry name" value="Homing endonucleases"/>
    <property type="match status" value="1"/>
</dbReference>
<dbReference type="AlphaFoldDB" id="A0A8A5RI40"/>
<accession>A0A8A5RI40</accession>
<dbReference type="Pfam" id="PF03161">
    <property type="entry name" value="LAGLIDADG_2"/>
    <property type="match status" value="1"/>
</dbReference>
<organism evidence="3">
    <name type="scientific">Ganoderma sp. TQC-2021a</name>
    <dbReference type="NCBI Taxonomy" id="2816325"/>
    <lineage>
        <taxon>Eukaryota</taxon>
        <taxon>Fungi</taxon>
        <taxon>Dikarya</taxon>
        <taxon>Basidiomycota</taxon>
        <taxon>Agaricomycotina</taxon>
        <taxon>Agaricomycetes</taxon>
        <taxon>Polyporales</taxon>
        <taxon>Polyporaceae</taxon>
        <taxon>Ganoderma</taxon>
    </lineage>
</organism>
<keyword evidence="3" id="KW-0496">Mitochondrion</keyword>
<feature type="domain" description="Homing endonuclease LAGLIDADG" evidence="2">
    <location>
        <begin position="20"/>
        <end position="187"/>
    </location>
</feature>
<evidence type="ECO:0000256" key="1">
    <source>
        <dbReference type="ARBA" id="ARBA00002670"/>
    </source>
</evidence>
<dbReference type="InterPro" id="IPR027434">
    <property type="entry name" value="Homing_endonucl"/>
</dbReference>
<proteinExistence type="predicted"/>
<gene>
    <name evidence="3" type="primary">orf205</name>
</gene>
<protein>
    <recommendedName>
        <fullName evidence="2">Homing endonuclease LAGLIDADG domain-containing protein</fullName>
    </recommendedName>
</protein>
<dbReference type="EMBL" id="MN356101">
    <property type="protein sequence ID" value="QTG38677.1"/>
    <property type="molecule type" value="Genomic_DNA"/>
</dbReference>
<sequence length="205" mass="24068">MTRFSKNLRNLIYLPSRYYSIIVGHLLSDGWLEKYSLNSNTRFKFKQSMDRDLYVLTSYFSLSHYCSRLPYIVKSNRKGKDLFALEFSTRYLPCLNELYLLFYKDKVKVIPNIIYDLLTPVALAHWIMGDGAILNKGLVLCTDSYTLQEVVKLVNVLKIKYDLNCTIQGIKNKRPRIYILPESLPKLINLVKPYFLSSMLYKLHL</sequence>
<comment type="function">
    <text evidence="1">Mitochondrial DNA endonuclease involved in intron homing.</text>
</comment>
<dbReference type="InterPro" id="IPR004860">
    <property type="entry name" value="LAGLIDADG_dom"/>
</dbReference>